<dbReference type="SUPFAM" id="SSF56091">
    <property type="entry name" value="DNA ligase/mRNA capping enzyme, catalytic domain"/>
    <property type="match status" value="1"/>
</dbReference>
<dbReference type="Pfam" id="PF03120">
    <property type="entry name" value="OB_DNA_ligase"/>
    <property type="match status" value="1"/>
</dbReference>
<name>A0A974BLB3_SEDHY</name>
<dbReference type="Pfam" id="PF01653">
    <property type="entry name" value="DNA_ligase_aden"/>
    <property type="match status" value="1"/>
</dbReference>
<keyword evidence="15" id="KW-1185">Reference proteome</keyword>
<evidence type="ECO:0000256" key="1">
    <source>
        <dbReference type="ARBA" id="ARBA00004067"/>
    </source>
</evidence>
<keyword evidence="8 12" id="KW-0520">NAD</keyword>
<dbReference type="GO" id="GO:0046872">
    <property type="term" value="F:metal ion binding"/>
    <property type="evidence" value="ECO:0007669"/>
    <property type="project" value="UniProtKB-KW"/>
</dbReference>
<dbReference type="SMART" id="SM00532">
    <property type="entry name" value="LIGANc"/>
    <property type="match status" value="1"/>
</dbReference>
<dbReference type="HAMAP" id="MF_01588">
    <property type="entry name" value="DNA_ligase_A"/>
    <property type="match status" value="1"/>
</dbReference>
<feature type="binding site" evidence="12">
    <location>
        <position position="125"/>
    </location>
    <ligand>
        <name>NAD(+)</name>
        <dbReference type="ChEBI" id="CHEBI:57540"/>
    </ligand>
</feature>
<feature type="binding site" evidence="12">
    <location>
        <position position="389"/>
    </location>
    <ligand>
        <name>Zn(2+)</name>
        <dbReference type="ChEBI" id="CHEBI:29105"/>
    </ligand>
</feature>
<evidence type="ECO:0000256" key="6">
    <source>
        <dbReference type="ARBA" id="ARBA00022833"/>
    </source>
</evidence>
<dbReference type="Pfam" id="PF12826">
    <property type="entry name" value="HHH_2"/>
    <property type="match status" value="1"/>
</dbReference>
<dbReference type="Pfam" id="PF00533">
    <property type="entry name" value="BRCT"/>
    <property type="match status" value="1"/>
</dbReference>
<evidence type="ECO:0000313" key="15">
    <source>
        <dbReference type="Proteomes" id="UP000611629"/>
    </source>
</evidence>
<proteinExistence type="inferred from homology"/>
<feature type="active site" description="N6-AMP-lysine intermediate" evidence="12">
    <location>
        <position position="104"/>
    </location>
</feature>
<dbReference type="GO" id="GO:0006260">
    <property type="term" value="P:DNA replication"/>
    <property type="evidence" value="ECO:0007669"/>
    <property type="project" value="UniProtKB-KW"/>
</dbReference>
<dbReference type="InterPro" id="IPR010994">
    <property type="entry name" value="RuvA_2-like"/>
</dbReference>
<feature type="binding site" evidence="12">
    <location>
        <position position="159"/>
    </location>
    <ligand>
        <name>NAD(+)</name>
        <dbReference type="ChEBI" id="CHEBI:57540"/>
    </ligand>
</feature>
<dbReference type="NCBIfam" id="NF005932">
    <property type="entry name" value="PRK07956.1"/>
    <property type="match status" value="1"/>
</dbReference>
<dbReference type="EC" id="6.5.1.2" evidence="12"/>
<comment type="function">
    <text evidence="1 12">DNA ligase that catalyzes the formation of phosphodiester linkages between 5'-phosphoryl and 3'-hydroxyl groups in double-stranded DNA using NAD as a coenzyme and as the energy source for the reaction. It is essential for DNA replication and repair of damaged DNA.</text>
</comment>
<protein>
    <recommendedName>
        <fullName evidence="12">DNA ligase</fullName>
        <ecNumber evidence="12">6.5.1.2</ecNumber>
    </recommendedName>
    <alternativeName>
        <fullName evidence="12">Polydeoxyribonucleotide synthase [NAD(+)]</fullName>
    </alternativeName>
</protein>
<dbReference type="AlphaFoldDB" id="A0A974BLB3"/>
<reference evidence="14" key="1">
    <citation type="submission" date="2020-07" db="EMBL/GenBank/DDBJ databases">
        <title>Genomic analysis of a strain of Sedimentibacter Hydroxybenzoicus DSM7310.</title>
        <authorList>
            <person name="Ma S."/>
        </authorList>
    </citation>
    <scope>NUCLEOTIDE SEQUENCE</scope>
    <source>
        <strain evidence="14">DSM 7310</strain>
    </source>
</reference>
<dbReference type="InterPro" id="IPR004150">
    <property type="entry name" value="NAD_DNA_ligase_OB"/>
</dbReference>
<dbReference type="EMBL" id="JACBNQ010000016">
    <property type="protein sequence ID" value="NYB75073.1"/>
    <property type="molecule type" value="Genomic_DNA"/>
</dbReference>
<comment type="cofactor">
    <cofactor evidence="12">
        <name>Mg(2+)</name>
        <dbReference type="ChEBI" id="CHEBI:18420"/>
    </cofactor>
    <cofactor evidence="12">
        <name>Mn(2+)</name>
        <dbReference type="ChEBI" id="CHEBI:29035"/>
    </cofactor>
</comment>
<dbReference type="SMART" id="SM00278">
    <property type="entry name" value="HhH1"/>
    <property type="match status" value="3"/>
</dbReference>
<keyword evidence="10 12" id="KW-0464">Manganese</keyword>
<keyword evidence="9 12" id="KW-0234">DNA repair</keyword>
<feature type="binding site" evidence="12">
    <location>
        <position position="386"/>
    </location>
    <ligand>
        <name>Zn(2+)</name>
        <dbReference type="ChEBI" id="CHEBI:29105"/>
    </ligand>
</feature>
<evidence type="ECO:0000256" key="4">
    <source>
        <dbReference type="ARBA" id="ARBA00022723"/>
    </source>
</evidence>
<comment type="caution">
    <text evidence="12">Lacks conserved residue(s) required for the propagation of feature annotation.</text>
</comment>
<evidence type="ECO:0000256" key="3">
    <source>
        <dbReference type="ARBA" id="ARBA00022705"/>
    </source>
</evidence>
<dbReference type="NCBIfam" id="TIGR00575">
    <property type="entry name" value="dnlj"/>
    <property type="match status" value="1"/>
</dbReference>
<dbReference type="InterPro" id="IPR001679">
    <property type="entry name" value="DNA_ligase"/>
</dbReference>
<dbReference type="InterPro" id="IPR013840">
    <property type="entry name" value="DNAligase_N"/>
</dbReference>
<keyword evidence="2 12" id="KW-0436">Ligase</keyword>
<dbReference type="PROSITE" id="PS50172">
    <property type="entry name" value="BRCT"/>
    <property type="match status" value="1"/>
</dbReference>
<dbReference type="PIRSF" id="PIRSF001604">
    <property type="entry name" value="LigA"/>
    <property type="match status" value="1"/>
</dbReference>
<dbReference type="RefSeq" id="WP_179238776.1">
    <property type="nucleotide sequence ID" value="NZ_JACBNQ010000016.1"/>
</dbReference>
<dbReference type="Gene3D" id="3.30.470.30">
    <property type="entry name" value="DNA ligase/mRNA capping enzyme"/>
    <property type="match status" value="1"/>
</dbReference>
<dbReference type="SUPFAM" id="SSF52113">
    <property type="entry name" value="BRCT domain"/>
    <property type="match status" value="1"/>
</dbReference>
<accession>A0A974BLB3</accession>
<dbReference type="Gene3D" id="1.10.287.610">
    <property type="entry name" value="Helix hairpin bin"/>
    <property type="match status" value="1"/>
</dbReference>
<dbReference type="GO" id="GO:0003911">
    <property type="term" value="F:DNA ligase (NAD+) activity"/>
    <property type="evidence" value="ECO:0007669"/>
    <property type="project" value="UniProtKB-UniRule"/>
</dbReference>
<dbReference type="Gene3D" id="1.10.150.20">
    <property type="entry name" value="5' to 3' exonuclease, C-terminal subdomain"/>
    <property type="match status" value="2"/>
</dbReference>
<dbReference type="InterPro" id="IPR013839">
    <property type="entry name" value="DNAligase_adenylation"/>
</dbReference>
<dbReference type="GO" id="GO:0006281">
    <property type="term" value="P:DNA repair"/>
    <property type="evidence" value="ECO:0007669"/>
    <property type="project" value="UniProtKB-KW"/>
</dbReference>
<feature type="binding site" evidence="12">
    <location>
        <begin position="80"/>
        <end position="81"/>
    </location>
    <ligand>
        <name>NAD(+)</name>
        <dbReference type="ChEBI" id="CHEBI:57540"/>
    </ligand>
</feature>
<feature type="binding site" evidence="12">
    <location>
        <position position="406"/>
    </location>
    <ligand>
        <name>Zn(2+)</name>
        <dbReference type="ChEBI" id="CHEBI:29105"/>
    </ligand>
</feature>
<organism evidence="14 15">
    <name type="scientific">Sedimentibacter hydroxybenzoicus DSM 7310</name>
    <dbReference type="NCBI Taxonomy" id="1123245"/>
    <lineage>
        <taxon>Bacteria</taxon>
        <taxon>Bacillati</taxon>
        <taxon>Bacillota</taxon>
        <taxon>Tissierellia</taxon>
        <taxon>Sedimentibacter</taxon>
    </lineage>
</organism>
<evidence type="ECO:0000256" key="10">
    <source>
        <dbReference type="ARBA" id="ARBA00023211"/>
    </source>
</evidence>
<keyword evidence="7 12" id="KW-0460">Magnesium</keyword>
<dbReference type="Gene3D" id="2.40.50.140">
    <property type="entry name" value="Nucleic acid-binding proteins"/>
    <property type="match status" value="1"/>
</dbReference>
<evidence type="ECO:0000259" key="13">
    <source>
        <dbReference type="PROSITE" id="PS50172"/>
    </source>
</evidence>
<comment type="similarity">
    <text evidence="12">Belongs to the NAD-dependent DNA ligase family. LigA subfamily.</text>
</comment>
<dbReference type="InterPro" id="IPR001357">
    <property type="entry name" value="BRCT_dom"/>
</dbReference>
<evidence type="ECO:0000256" key="7">
    <source>
        <dbReference type="ARBA" id="ARBA00022842"/>
    </source>
</evidence>
<keyword evidence="3 12" id="KW-0235">DNA replication</keyword>
<dbReference type="Gene3D" id="3.40.50.10190">
    <property type="entry name" value="BRCT domain"/>
    <property type="match status" value="1"/>
</dbReference>
<dbReference type="SMART" id="SM00292">
    <property type="entry name" value="BRCT"/>
    <property type="match status" value="1"/>
</dbReference>
<evidence type="ECO:0000256" key="11">
    <source>
        <dbReference type="ARBA" id="ARBA00034005"/>
    </source>
</evidence>
<dbReference type="CDD" id="cd17748">
    <property type="entry name" value="BRCT_DNA_ligase_like"/>
    <property type="match status" value="1"/>
</dbReference>
<gene>
    <name evidence="12 14" type="primary">ligA</name>
    <name evidence="14" type="ORF">HZF24_13070</name>
</gene>
<evidence type="ECO:0000256" key="9">
    <source>
        <dbReference type="ARBA" id="ARBA00023204"/>
    </source>
</evidence>
<evidence type="ECO:0000256" key="8">
    <source>
        <dbReference type="ARBA" id="ARBA00023027"/>
    </source>
</evidence>
<comment type="catalytic activity">
    <reaction evidence="11 12">
        <text>NAD(+) + (deoxyribonucleotide)n-3'-hydroxyl + 5'-phospho-(deoxyribonucleotide)m = (deoxyribonucleotide)n+m + AMP + beta-nicotinamide D-nucleotide.</text>
        <dbReference type="EC" id="6.5.1.2"/>
    </reaction>
</comment>
<evidence type="ECO:0000313" key="14">
    <source>
        <dbReference type="EMBL" id="NYB75073.1"/>
    </source>
</evidence>
<comment type="caution">
    <text evidence="14">The sequence shown here is derived from an EMBL/GenBank/DDBJ whole genome shotgun (WGS) entry which is preliminary data.</text>
</comment>
<dbReference type="SUPFAM" id="SSF47781">
    <property type="entry name" value="RuvA domain 2-like"/>
    <property type="match status" value="1"/>
</dbReference>
<keyword evidence="4 12" id="KW-0479">Metal-binding</keyword>
<feature type="binding site" evidence="12">
    <location>
        <position position="297"/>
    </location>
    <ligand>
        <name>NAD(+)</name>
        <dbReference type="ChEBI" id="CHEBI:57540"/>
    </ligand>
</feature>
<dbReference type="SUPFAM" id="SSF50249">
    <property type="entry name" value="Nucleic acid-binding proteins"/>
    <property type="match status" value="1"/>
</dbReference>
<dbReference type="InterPro" id="IPR012340">
    <property type="entry name" value="NA-bd_OB-fold"/>
</dbReference>
<dbReference type="Proteomes" id="UP000611629">
    <property type="component" value="Unassembled WGS sequence"/>
</dbReference>
<sequence length="656" mass="73967">MEDRLLLMKKKIKLLNEANKAYYQENREIMSNYEYDALYDELVELEKETNITLSNSPTINVGYELLSNLPKEKHEKPMLSLDKTKDAAELQQWLGDNEGVLSWKLDGLTIVMTYLDGKLIKAVTRGNGETGEVITNNARVFINLPLNISFKGSLVLRGEAVISYPDFEIINNKITDVALKYKNPRNLCSGSVRQLNNKITADRNVQFYAFSLFKADGIDFINSRTEQLNWLKNQGFGVVEYKKVNSLNLQDTVKYFEDRVIDNELPSDGLVLMYDNISYGESLGATSKFPRDSIAFKWRDEVKETKLLEIEWSASRTGLINPIAIFEPVELEGTTVSRASVHNLSILENLQLGIGDTVSVYKANMIIPQISDNITRSNNVEIPDSCPVCGGETVIKNDNDIKTLYCINDECMAKQIKSFTHFVSRDAINIEGLSEATIEKLIAKGLVKELSDIFHIESFRDVIVNMEGFGEKSFSNLVQSVNKARNTTAARLLYSLGIPNIGVANAKLICRKFNDDWERIENATYEELIEISGIGNVMAKAYVEFFGNDRNEKIVHDLLDEVTIEKAEENNAAQLFESLTFVITGSVEQFKNRDELKDVIEERGGKVTGSVTSKTNYLINNDNMSNSSKNKKAKELNITIITEDQFIDWLNGGVKP</sequence>
<evidence type="ECO:0000256" key="2">
    <source>
        <dbReference type="ARBA" id="ARBA00022598"/>
    </source>
</evidence>
<feature type="domain" description="BRCT" evidence="13">
    <location>
        <begin position="571"/>
        <end position="656"/>
    </location>
</feature>
<evidence type="ECO:0000256" key="5">
    <source>
        <dbReference type="ARBA" id="ARBA00022763"/>
    </source>
</evidence>
<keyword evidence="6 12" id="KW-0862">Zinc</keyword>
<feature type="binding site" evidence="12">
    <location>
        <position position="411"/>
    </location>
    <ligand>
        <name>Zn(2+)</name>
        <dbReference type="ChEBI" id="CHEBI:29105"/>
    </ligand>
</feature>
<evidence type="ECO:0000256" key="12">
    <source>
        <dbReference type="HAMAP-Rule" id="MF_01588"/>
    </source>
</evidence>
<keyword evidence="5 12" id="KW-0227">DNA damage</keyword>
<dbReference type="InterPro" id="IPR036420">
    <property type="entry name" value="BRCT_dom_sf"/>
</dbReference>
<dbReference type="GO" id="GO:0003677">
    <property type="term" value="F:DNA binding"/>
    <property type="evidence" value="ECO:0007669"/>
    <property type="project" value="InterPro"/>
</dbReference>
<dbReference type="InterPro" id="IPR041663">
    <property type="entry name" value="DisA/LigA_HHH"/>
</dbReference>
<dbReference type="InterPro" id="IPR003583">
    <property type="entry name" value="Hlx-hairpin-Hlx_DNA-bd_motif"/>
</dbReference>